<evidence type="ECO:0000313" key="3">
    <source>
        <dbReference type="Proteomes" id="UP000215441"/>
    </source>
</evidence>
<name>A0A235EK86_9BURK</name>
<dbReference type="OrthoDB" id="1162797at2"/>
<feature type="transmembrane region" description="Helical" evidence="1">
    <location>
        <begin position="83"/>
        <end position="104"/>
    </location>
</feature>
<dbReference type="RefSeq" id="WP_094290331.1">
    <property type="nucleotide sequence ID" value="NZ_JAMXHW010000006.1"/>
</dbReference>
<keyword evidence="1" id="KW-0812">Transmembrane</keyword>
<keyword evidence="1" id="KW-1133">Transmembrane helix</keyword>
<dbReference type="AlphaFoldDB" id="A0A235EK86"/>
<evidence type="ECO:0000256" key="1">
    <source>
        <dbReference type="SAM" id="Phobius"/>
    </source>
</evidence>
<dbReference type="Proteomes" id="UP000215441">
    <property type="component" value="Unassembled WGS sequence"/>
</dbReference>
<proteinExistence type="predicted"/>
<evidence type="ECO:0000313" key="2">
    <source>
        <dbReference type="EMBL" id="OYD49439.1"/>
    </source>
</evidence>
<keyword evidence="1" id="KW-0472">Membrane</keyword>
<sequence>MNTSLVLAAVGLALVGAVHSVLGEILVFRSLRLRGVVPTGGQPVLREQHVRILWGSWHLVTVLGWAFSALLWRLGTVPVDAGLGAWVADVAAGATLACGLLVFFATEGRHPAWVALMLLAVVIWWR</sequence>
<dbReference type="EMBL" id="NOIG01000009">
    <property type="protein sequence ID" value="OYD49439.1"/>
    <property type="molecule type" value="Genomic_DNA"/>
</dbReference>
<comment type="caution">
    <text evidence="2">The sequence shown here is derived from an EMBL/GenBank/DDBJ whole genome shotgun (WGS) entry which is preliminary data.</text>
</comment>
<organism evidence="2 3">
    <name type="scientific">Acidovorax kalamii</name>
    <dbReference type="NCBI Taxonomy" id="2004485"/>
    <lineage>
        <taxon>Bacteria</taxon>
        <taxon>Pseudomonadati</taxon>
        <taxon>Pseudomonadota</taxon>
        <taxon>Betaproteobacteria</taxon>
        <taxon>Burkholderiales</taxon>
        <taxon>Comamonadaceae</taxon>
        <taxon>Acidovorax</taxon>
    </lineage>
</organism>
<keyword evidence="3" id="KW-1185">Reference proteome</keyword>
<gene>
    <name evidence="2" type="ORF">CBY09_14605</name>
</gene>
<reference evidence="2 3" key="1">
    <citation type="submission" date="2017-07" db="EMBL/GenBank/DDBJ databases">
        <title>Acidovorax KNDSW TSA 6 genome sequence and assembly.</title>
        <authorList>
            <person name="Mayilraj S."/>
        </authorList>
    </citation>
    <scope>NUCLEOTIDE SEQUENCE [LARGE SCALE GENOMIC DNA]</scope>
    <source>
        <strain evidence="2 3">KNDSW-TSA6</strain>
    </source>
</reference>
<protein>
    <submittedName>
        <fullName evidence="2">Uncharacterized protein</fullName>
    </submittedName>
</protein>
<feature type="transmembrane region" description="Helical" evidence="1">
    <location>
        <begin position="110"/>
        <end position="125"/>
    </location>
</feature>
<feature type="transmembrane region" description="Helical" evidence="1">
    <location>
        <begin position="52"/>
        <end position="71"/>
    </location>
</feature>
<accession>A0A235EK86</accession>